<keyword evidence="3" id="KW-1185">Reference proteome</keyword>
<dbReference type="Proteomes" id="UP000591537">
    <property type="component" value="Unassembled WGS sequence"/>
</dbReference>
<dbReference type="AlphaFoldDB" id="A0A7W9TI37"/>
<evidence type="ECO:0000313" key="2">
    <source>
        <dbReference type="EMBL" id="MBB6081160.1"/>
    </source>
</evidence>
<feature type="region of interest" description="Disordered" evidence="1">
    <location>
        <begin position="20"/>
        <end position="91"/>
    </location>
</feature>
<sequence length="91" mass="9634">MVAAVQVQVQSTLATVNFRQAHFPAEKTSRAGRSPYGHVRTTGGGPSLGTNDSRSSARKAVQQPRQKAPVPKGARRAEGTGAPASRLRGRR</sequence>
<protein>
    <submittedName>
        <fullName evidence="2">Uncharacterized protein</fullName>
    </submittedName>
</protein>
<proteinExistence type="predicted"/>
<evidence type="ECO:0000313" key="3">
    <source>
        <dbReference type="Proteomes" id="UP000591537"/>
    </source>
</evidence>
<name>A0A7W9TI37_9ACTN</name>
<organism evidence="2 3">
    <name type="scientific">Streptomyces paradoxus</name>
    <dbReference type="NCBI Taxonomy" id="66375"/>
    <lineage>
        <taxon>Bacteria</taxon>
        <taxon>Bacillati</taxon>
        <taxon>Actinomycetota</taxon>
        <taxon>Actinomycetes</taxon>
        <taxon>Kitasatosporales</taxon>
        <taxon>Streptomycetaceae</taxon>
        <taxon>Streptomyces</taxon>
    </lineage>
</organism>
<reference evidence="2 3" key="1">
    <citation type="submission" date="2020-08" db="EMBL/GenBank/DDBJ databases">
        <title>Genomic Encyclopedia of Type Strains, Phase IV (KMG-IV): sequencing the most valuable type-strain genomes for metagenomic binning, comparative biology and taxonomic classification.</title>
        <authorList>
            <person name="Goeker M."/>
        </authorList>
    </citation>
    <scope>NUCLEOTIDE SEQUENCE [LARGE SCALE GENOMIC DNA]</scope>
    <source>
        <strain evidence="2 3">DSM 43350</strain>
    </source>
</reference>
<gene>
    <name evidence="2" type="ORF">HNR57_007111</name>
</gene>
<dbReference type="EMBL" id="JACHGV010000016">
    <property type="protein sequence ID" value="MBB6081160.1"/>
    <property type="molecule type" value="Genomic_DNA"/>
</dbReference>
<accession>A0A7W9TI37</accession>
<evidence type="ECO:0000256" key="1">
    <source>
        <dbReference type="SAM" id="MobiDB-lite"/>
    </source>
</evidence>
<comment type="caution">
    <text evidence="2">The sequence shown here is derived from an EMBL/GenBank/DDBJ whole genome shotgun (WGS) entry which is preliminary data.</text>
</comment>